<dbReference type="InterPro" id="IPR029044">
    <property type="entry name" value="Nucleotide-diphossugar_trans"/>
</dbReference>
<proteinExistence type="predicted"/>
<keyword evidence="3" id="KW-1185">Reference proteome</keyword>
<evidence type="ECO:0000313" key="2">
    <source>
        <dbReference type="EMBL" id="MBC5658729.1"/>
    </source>
</evidence>
<name>A0A923LA73_9FIRM</name>
<dbReference type="Proteomes" id="UP000649345">
    <property type="component" value="Unassembled WGS sequence"/>
</dbReference>
<evidence type="ECO:0000259" key="1">
    <source>
        <dbReference type="Pfam" id="PF00535"/>
    </source>
</evidence>
<dbReference type="Pfam" id="PF00535">
    <property type="entry name" value="Glycos_transf_2"/>
    <property type="match status" value="1"/>
</dbReference>
<organism evidence="2 3">
    <name type="scientific">Anaerosacchariphilus hominis</name>
    <dbReference type="NCBI Taxonomy" id="2763017"/>
    <lineage>
        <taxon>Bacteria</taxon>
        <taxon>Bacillati</taxon>
        <taxon>Bacillota</taxon>
        <taxon>Clostridia</taxon>
        <taxon>Lachnospirales</taxon>
        <taxon>Lachnospiraceae</taxon>
        <taxon>Anaerosacchariphilus</taxon>
    </lineage>
</organism>
<feature type="domain" description="Glycosyltransferase 2-like" evidence="1">
    <location>
        <begin position="6"/>
        <end position="115"/>
    </location>
</feature>
<dbReference type="SUPFAM" id="SSF53448">
    <property type="entry name" value="Nucleotide-diphospho-sugar transferases"/>
    <property type="match status" value="1"/>
</dbReference>
<dbReference type="GO" id="GO:0016758">
    <property type="term" value="F:hexosyltransferase activity"/>
    <property type="evidence" value="ECO:0007669"/>
    <property type="project" value="UniProtKB-ARBA"/>
</dbReference>
<comment type="caution">
    <text evidence="2">The sequence shown here is derived from an EMBL/GenBank/DDBJ whole genome shotgun (WGS) entry which is preliminary data.</text>
</comment>
<reference evidence="2" key="1">
    <citation type="submission" date="2020-08" db="EMBL/GenBank/DDBJ databases">
        <title>Genome public.</title>
        <authorList>
            <person name="Liu C."/>
            <person name="Sun Q."/>
        </authorList>
    </citation>
    <scope>NUCLEOTIDE SEQUENCE</scope>
    <source>
        <strain evidence="2">NSJ-68</strain>
    </source>
</reference>
<gene>
    <name evidence="2" type="ORF">H8S44_02935</name>
</gene>
<dbReference type="Gene3D" id="3.90.550.10">
    <property type="entry name" value="Spore Coat Polysaccharide Biosynthesis Protein SpsA, Chain A"/>
    <property type="match status" value="1"/>
</dbReference>
<evidence type="ECO:0000313" key="3">
    <source>
        <dbReference type="Proteomes" id="UP000649345"/>
    </source>
</evidence>
<sequence>MDKKVSIVTPVYNCKRYLPSCMKSLISQTYSNLEIILIDDGSSDGSSELCDRYGEEYAQIKVFHQKNGGPGIARNTGLNAVTGEYLTYVDADDYVAENYVETLVRILQKYSADIAEVGLACLYPLKNEFENSDGKIICFEGHETLLRDYFSANPQIRNCTAGRMYDMKRFQNIRFSEKSIAEDSEYSLRMLAQCERLVKYHKCLYGCRAYQQTLTRQSINHRAFDIVEVSWRDILFATEVGIEPEDWEHVFKSFSRVCYGLMEKTAIEKKETELKKEFSGMLDIYQKMKVLAIQYNVKMDTKVEKDLEDIEHWSAEYRKRNKRAIMIKKIKGCISSVSGWIKTQMLYEYNFRKGKI</sequence>
<dbReference type="PANTHER" id="PTHR22916:SF3">
    <property type="entry name" value="UDP-GLCNAC:BETAGAL BETA-1,3-N-ACETYLGLUCOSAMINYLTRANSFERASE-LIKE PROTEIN 1"/>
    <property type="match status" value="1"/>
</dbReference>
<accession>A0A923LA73</accession>
<dbReference type="AlphaFoldDB" id="A0A923LA73"/>
<dbReference type="InterPro" id="IPR001173">
    <property type="entry name" value="Glyco_trans_2-like"/>
</dbReference>
<dbReference type="PANTHER" id="PTHR22916">
    <property type="entry name" value="GLYCOSYLTRANSFERASE"/>
    <property type="match status" value="1"/>
</dbReference>
<protein>
    <submittedName>
        <fullName evidence="2">Glycosyltransferase</fullName>
    </submittedName>
</protein>
<dbReference type="EMBL" id="JACOOR010000002">
    <property type="protein sequence ID" value="MBC5658729.1"/>
    <property type="molecule type" value="Genomic_DNA"/>
</dbReference>
<dbReference type="RefSeq" id="WP_186873331.1">
    <property type="nucleotide sequence ID" value="NZ_JACOOR010000002.1"/>
</dbReference>
<dbReference type="CDD" id="cd00761">
    <property type="entry name" value="Glyco_tranf_GTA_type"/>
    <property type="match status" value="1"/>
</dbReference>